<proteinExistence type="predicted"/>
<evidence type="ECO:0000259" key="2">
    <source>
        <dbReference type="Pfam" id="PF00561"/>
    </source>
</evidence>
<evidence type="ECO:0000313" key="3">
    <source>
        <dbReference type="EMBL" id="GAA5481928.1"/>
    </source>
</evidence>
<dbReference type="PROSITE" id="PS51257">
    <property type="entry name" value="PROKAR_LIPOPROTEIN"/>
    <property type="match status" value="1"/>
</dbReference>
<organism evidence="3 4">
    <name type="scientific">Haloferula sargassicola</name>
    <dbReference type="NCBI Taxonomy" id="490096"/>
    <lineage>
        <taxon>Bacteria</taxon>
        <taxon>Pseudomonadati</taxon>
        <taxon>Verrucomicrobiota</taxon>
        <taxon>Verrucomicrobiia</taxon>
        <taxon>Verrucomicrobiales</taxon>
        <taxon>Verrucomicrobiaceae</taxon>
        <taxon>Haloferula</taxon>
    </lineage>
</organism>
<feature type="signal peptide" evidence="1">
    <location>
        <begin position="1"/>
        <end position="17"/>
    </location>
</feature>
<dbReference type="InterPro" id="IPR000639">
    <property type="entry name" value="Epox_hydrolase-like"/>
</dbReference>
<comment type="caution">
    <text evidence="3">The sequence shown here is derived from an EMBL/GenBank/DDBJ whole genome shotgun (WGS) entry which is preliminary data.</text>
</comment>
<evidence type="ECO:0000313" key="4">
    <source>
        <dbReference type="Proteomes" id="UP001476282"/>
    </source>
</evidence>
<dbReference type="PANTHER" id="PTHR43689">
    <property type="entry name" value="HYDROLASE"/>
    <property type="match status" value="1"/>
</dbReference>
<dbReference type="Gene3D" id="3.40.50.1820">
    <property type="entry name" value="alpha/beta hydrolase"/>
    <property type="match status" value="1"/>
</dbReference>
<dbReference type="InterPro" id="IPR000073">
    <property type="entry name" value="AB_hydrolase_1"/>
</dbReference>
<keyword evidence="3" id="KW-0378">Hydrolase</keyword>
<dbReference type="InterPro" id="IPR029058">
    <property type="entry name" value="AB_hydrolase_fold"/>
</dbReference>
<dbReference type="RefSeq" id="WP_353566071.1">
    <property type="nucleotide sequence ID" value="NZ_BAABRI010000005.1"/>
</dbReference>
<dbReference type="PRINTS" id="PR00412">
    <property type="entry name" value="EPOXHYDRLASE"/>
</dbReference>
<dbReference type="Pfam" id="PF00561">
    <property type="entry name" value="Abhydrolase_1"/>
    <property type="match status" value="1"/>
</dbReference>
<name>A0ABP9UJY8_9BACT</name>
<accession>A0ABP9UJY8</accession>
<gene>
    <name evidence="3" type="primary">xylF</name>
    <name evidence="3" type="ORF">Hsar01_01143</name>
</gene>
<sequence>MKPAGMLAAMVAAVVSAACCPLEPMAEIRARLPQREFVEVAGQAVHFREGGKGGVPVLMIHGFGQSGYTFRELGPRLGRRVLAPDLNGFGYTERPPDTAAYAPGGQEEMLARLVAAKELRRIDIVAHSYGCEIALRLAAHHPQLVRRLVLISPALNMDVAPDSAIRNPLVREALYPLLRLLVCDRVRLRALFERAYFHPDVLTPETLEEYRRQLLVAGLHRAYRGFGAAIPTMKAGRVEIDGVSQPILILAGREDAIVPVETLPSSGLGHRVAILEEAGHVVPEEAPEDAASEIRRFLAGSR</sequence>
<reference evidence="3 4" key="1">
    <citation type="submission" date="2024-02" db="EMBL/GenBank/DDBJ databases">
        <title>Haloferula sargassicola NBRC 104335.</title>
        <authorList>
            <person name="Ichikawa N."/>
            <person name="Katano-Makiyama Y."/>
            <person name="Hidaka K."/>
        </authorList>
    </citation>
    <scope>NUCLEOTIDE SEQUENCE [LARGE SCALE GENOMIC DNA]</scope>
    <source>
        <strain evidence="3 4">NBRC 104335</strain>
    </source>
</reference>
<keyword evidence="4" id="KW-1185">Reference proteome</keyword>
<dbReference type="EMBL" id="BAABRI010000005">
    <property type="protein sequence ID" value="GAA5481928.1"/>
    <property type="molecule type" value="Genomic_DNA"/>
</dbReference>
<dbReference type="PRINTS" id="PR00111">
    <property type="entry name" value="ABHYDROLASE"/>
</dbReference>
<dbReference type="GO" id="GO:0016787">
    <property type="term" value="F:hydrolase activity"/>
    <property type="evidence" value="ECO:0007669"/>
    <property type="project" value="UniProtKB-KW"/>
</dbReference>
<feature type="domain" description="AB hydrolase-1" evidence="2">
    <location>
        <begin position="56"/>
        <end position="287"/>
    </location>
</feature>
<dbReference type="PANTHER" id="PTHR43689:SF8">
    <property type="entry name" value="ALPHA_BETA-HYDROLASES SUPERFAMILY PROTEIN"/>
    <property type="match status" value="1"/>
</dbReference>
<evidence type="ECO:0000256" key="1">
    <source>
        <dbReference type="SAM" id="SignalP"/>
    </source>
</evidence>
<dbReference type="SUPFAM" id="SSF53474">
    <property type="entry name" value="alpha/beta-Hydrolases"/>
    <property type="match status" value="1"/>
</dbReference>
<dbReference type="Proteomes" id="UP001476282">
    <property type="component" value="Unassembled WGS sequence"/>
</dbReference>
<keyword evidence="1" id="KW-0732">Signal</keyword>
<protein>
    <submittedName>
        <fullName evidence="3">2-hydroxymuconate semialdehyde hydrolase</fullName>
    </submittedName>
</protein>
<feature type="chain" id="PRO_5045635745" evidence="1">
    <location>
        <begin position="18"/>
        <end position="302"/>
    </location>
</feature>